<keyword evidence="1" id="KW-0732">Signal</keyword>
<proteinExistence type="predicted"/>
<dbReference type="InterPro" id="IPR032599">
    <property type="entry name" value="YcdB/YcdC_rep_domain"/>
</dbReference>
<evidence type="ECO:0000313" key="3">
    <source>
        <dbReference type="EMBL" id="MBP1930197.1"/>
    </source>
</evidence>
<feature type="domain" description="SLH" evidence="2">
    <location>
        <begin position="703"/>
        <end position="765"/>
    </location>
</feature>
<evidence type="ECO:0000259" key="2">
    <source>
        <dbReference type="PROSITE" id="PS51272"/>
    </source>
</evidence>
<keyword evidence="4" id="KW-1185">Reference proteome</keyword>
<feature type="chain" id="PRO_5046897687" description="SLH domain-containing protein" evidence="1">
    <location>
        <begin position="29"/>
        <end position="770"/>
    </location>
</feature>
<name>A0ABS4GIW4_9BACL</name>
<dbReference type="RefSeq" id="WP_209808000.1">
    <property type="nucleotide sequence ID" value="NZ_JAGGKT010000001.1"/>
</dbReference>
<gene>
    <name evidence="3" type="ORF">J2Z37_000184</name>
</gene>
<dbReference type="Pfam" id="PF16244">
    <property type="entry name" value="DUF4901"/>
    <property type="match status" value="2"/>
</dbReference>
<dbReference type="EMBL" id="JAGGKT010000001">
    <property type="protein sequence ID" value="MBP1930197.1"/>
    <property type="molecule type" value="Genomic_DNA"/>
</dbReference>
<protein>
    <recommendedName>
        <fullName evidence="2">SLH domain-containing protein</fullName>
    </recommendedName>
</protein>
<sequence length="770" mass="85997">MKRKKRLVSGRSVVIPMLSLAMLQPAMYVGAESGNTVFMQTQKVSAVQEEVIPANPENAKVTKEEAIEKIRSLFPMLKDAQVSEVELGDSHVYPPPANQMVWNIEWHYQRGNSGYGFNSRVDAMTGDLISTYIGFPIDEEDVAYYPPKVSREEAVKKAEAFIKKAAPYITNLKEKPVTYFTNQPLFGQVRHSFQFERTVQGIPVPEESIYMTVDGEGRVIEFNRQASIGEYPSATPTITAEEALKKYQDQLELTLHYIPLYRGGENTVFLGWKPAVPYSVIDAMGGEFLSPTGQPMSKDSVVYEEIPKSMNAFKPNPSGKQLTADEAAAIVEKVGKIPEGRKLQAKSLGSYRGEQGQSVWNLTYRDSTQRAFGPESETFAAIDAKTGQILEFEENRFGYPTSEVEGEKPNKEEVKKKAIELIQQLYPNAADDLKLINTDSMMYYPPMENTVSFGFQRFYNGIPVEGDTVNLTLNAKGQLVRLYTNQTTDLAGKVKGLSAKVSKEEATKRYLKDTSVQLNFLRIGEPWSPEGNANSDIKLVYQQTFKDGLHGGFAIDAIDGKWKSGWDPSGDAEHQGVEPKDIKGHWAETSLQTLIRYQIIKPDEKGNVNPDHAITRGEWLDMMVKAVDPYYDQVYIDPQAGELFDDVKKDHAYYPAARWARERDWIDAKEKKLGLDQVLTRENLAVSLTHIVKYDKLAKFMGAEEVGFADASQIKAKGAVSIITRLGLMKGVDGKFNPSSQVTKAQAATVLMGLVELQGKTDSPIGQIRY</sequence>
<feature type="signal peptide" evidence="1">
    <location>
        <begin position="1"/>
        <end position="28"/>
    </location>
</feature>
<reference evidence="3 4" key="1">
    <citation type="submission" date="2021-03" db="EMBL/GenBank/DDBJ databases">
        <title>Genomic Encyclopedia of Type Strains, Phase IV (KMG-IV): sequencing the most valuable type-strain genomes for metagenomic binning, comparative biology and taxonomic classification.</title>
        <authorList>
            <person name="Goeker M."/>
        </authorList>
    </citation>
    <scope>NUCLEOTIDE SEQUENCE [LARGE SCALE GENOMIC DNA]</scope>
    <source>
        <strain evidence="3 4">DSM 24738</strain>
    </source>
</reference>
<evidence type="ECO:0000256" key="1">
    <source>
        <dbReference type="SAM" id="SignalP"/>
    </source>
</evidence>
<feature type="domain" description="SLH" evidence="2">
    <location>
        <begin position="574"/>
        <end position="637"/>
    </location>
</feature>
<dbReference type="Proteomes" id="UP001519343">
    <property type="component" value="Unassembled WGS sequence"/>
</dbReference>
<accession>A0ABS4GIW4</accession>
<evidence type="ECO:0000313" key="4">
    <source>
        <dbReference type="Proteomes" id="UP001519343"/>
    </source>
</evidence>
<dbReference type="InterPro" id="IPR001119">
    <property type="entry name" value="SLH_dom"/>
</dbReference>
<organism evidence="3 4">
    <name type="scientific">Ammoniphilus resinae</name>
    <dbReference type="NCBI Taxonomy" id="861532"/>
    <lineage>
        <taxon>Bacteria</taxon>
        <taxon>Bacillati</taxon>
        <taxon>Bacillota</taxon>
        <taxon>Bacilli</taxon>
        <taxon>Bacillales</taxon>
        <taxon>Paenibacillaceae</taxon>
        <taxon>Aneurinibacillus group</taxon>
        <taxon>Ammoniphilus</taxon>
    </lineage>
</organism>
<comment type="caution">
    <text evidence="3">The sequence shown here is derived from an EMBL/GenBank/DDBJ whole genome shotgun (WGS) entry which is preliminary data.</text>
</comment>
<dbReference type="Pfam" id="PF00395">
    <property type="entry name" value="SLH"/>
    <property type="match status" value="2"/>
</dbReference>
<dbReference type="PROSITE" id="PS51272">
    <property type="entry name" value="SLH"/>
    <property type="match status" value="2"/>
</dbReference>